<organism evidence="2">
    <name type="scientific">bioreactor metagenome</name>
    <dbReference type="NCBI Taxonomy" id="1076179"/>
    <lineage>
        <taxon>unclassified sequences</taxon>
        <taxon>metagenomes</taxon>
        <taxon>ecological metagenomes</taxon>
    </lineage>
</organism>
<dbReference type="AlphaFoldDB" id="A0A645DII3"/>
<dbReference type="InterPro" id="IPR005325">
    <property type="entry name" value="DUF308_memb"/>
</dbReference>
<proteinExistence type="predicted"/>
<feature type="transmembrane region" description="Helical" evidence="1">
    <location>
        <begin position="147"/>
        <end position="170"/>
    </location>
</feature>
<dbReference type="InterPro" id="IPR052712">
    <property type="entry name" value="Acid_resist_chaperone_HdeD"/>
</dbReference>
<reference evidence="2" key="1">
    <citation type="submission" date="2019-08" db="EMBL/GenBank/DDBJ databases">
        <authorList>
            <person name="Kucharzyk K."/>
            <person name="Murdoch R.W."/>
            <person name="Higgins S."/>
            <person name="Loffler F."/>
        </authorList>
    </citation>
    <scope>NUCLEOTIDE SEQUENCE</scope>
</reference>
<dbReference type="EMBL" id="VSSQ01036546">
    <property type="protein sequence ID" value="MPM89051.1"/>
    <property type="molecule type" value="Genomic_DNA"/>
</dbReference>
<comment type="caution">
    <text evidence="2">The sequence shown here is derived from an EMBL/GenBank/DDBJ whole genome shotgun (WGS) entry which is preliminary data.</text>
</comment>
<evidence type="ECO:0000313" key="2">
    <source>
        <dbReference type="EMBL" id="MPM89051.1"/>
    </source>
</evidence>
<evidence type="ECO:0000256" key="1">
    <source>
        <dbReference type="SAM" id="Phobius"/>
    </source>
</evidence>
<protein>
    <recommendedName>
        <fullName evidence="3">Acid-resistance membrane protein</fullName>
    </recommendedName>
</protein>
<feature type="transmembrane region" description="Helical" evidence="1">
    <location>
        <begin position="89"/>
        <end position="110"/>
    </location>
</feature>
<feature type="transmembrane region" description="Helical" evidence="1">
    <location>
        <begin position="122"/>
        <end position="141"/>
    </location>
</feature>
<feature type="transmembrane region" description="Helical" evidence="1">
    <location>
        <begin position="63"/>
        <end position="83"/>
    </location>
</feature>
<feature type="transmembrane region" description="Helical" evidence="1">
    <location>
        <begin position="33"/>
        <end position="51"/>
    </location>
</feature>
<keyword evidence="1" id="KW-0472">Membrane</keyword>
<name>A0A645DII3_9ZZZZ</name>
<evidence type="ECO:0008006" key="3">
    <source>
        <dbReference type="Google" id="ProtNLM"/>
    </source>
</evidence>
<dbReference type="Pfam" id="PF03729">
    <property type="entry name" value="DUF308"/>
    <property type="match status" value="2"/>
</dbReference>
<dbReference type="PANTHER" id="PTHR34989:SF1">
    <property type="entry name" value="PROTEIN HDED"/>
    <property type="match status" value="1"/>
</dbReference>
<keyword evidence="1" id="KW-1133">Transmembrane helix</keyword>
<gene>
    <name evidence="2" type="ORF">SDC9_136159</name>
</gene>
<dbReference type="GO" id="GO:0005886">
    <property type="term" value="C:plasma membrane"/>
    <property type="evidence" value="ECO:0007669"/>
    <property type="project" value="TreeGrafter"/>
</dbReference>
<feature type="transmembrane region" description="Helical" evidence="1">
    <location>
        <begin position="9"/>
        <end position="27"/>
    </location>
</feature>
<accession>A0A645DII3</accession>
<dbReference type="PANTHER" id="PTHR34989">
    <property type="entry name" value="PROTEIN HDED"/>
    <property type="match status" value="1"/>
</dbReference>
<sequence>MTKSFQRTMLITSAIYIVVGLLLIIWPDAARSIIIYAIGAAALLYGGYRIVDFFVRKEHLDGTIQIGVALGIACLLLGLFLIFKASVVLALLAAIIGVAIIVDSILRLQIALNLRMAGVKNWLILLVTSLVTLAFGILLLFNPFTAIKVATIIAGVSLVIDGGFTLWGILQAESGMPKRTITIK</sequence>
<keyword evidence="1" id="KW-0812">Transmembrane</keyword>